<reference evidence="2 3" key="2">
    <citation type="submission" date="2018-03" db="EMBL/GenBank/DDBJ databases">
        <authorList>
            <person name="Keele B.F."/>
        </authorList>
    </citation>
    <scope>NUCLEOTIDE SEQUENCE [LARGE SCALE GENOMIC DNA]</scope>
    <source>
        <strain evidence="2 3">D13</strain>
    </source>
</reference>
<dbReference type="InterPro" id="IPR009959">
    <property type="entry name" value="Cyclase_SnoaL-like"/>
</dbReference>
<protein>
    <recommendedName>
        <fullName evidence="4">Ester cyclase</fullName>
    </recommendedName>
</protein>
<accession>A0A2P1PWP9</accession>
<dbReference type="OrthoDB" id="9182871at2"/>
<name>A0A2P1PWP9_9GAMM</name>
<reference evidence="2 3" key="1">
    <citation type="submission" date="2018-03" db="EMBL/GenBank/DDBJ databases">
        <title>Ahniella affigens gen. nov., sp. nov., a gammaproteobacterium isolated from sandy soil near a stream.</title>
        <authorList>
            <person name="Ko Y."/>
            <person name="Kim J.-H."/>
        </authorList>
    </citation>
    <scope>NUCLEOTIDE SEQUENCE [LARGE SCALE GENOMIC DNA]</scope>
    <source>
        <strain evidence="2 3">D13</strain>
    </source>
</reference>
<dbReference type="InterPro" id="IPR032710">
    <property type="entry name" value="NTF2-like_dom_sf"/>
</dbReference>
<evidence type="ECO:0008006" key="4">
    <source>
        <dbReference type="Google" id="ProtNLM"/>
    </source>
</evidence>
<dbReference type="Pfam" id="PF07366">
    <property type="entry name" value="SnoaL"/>
    <property type="match status" value="1"/>
</dbReference>
<dbReference type="Gene3D" id="3.10.450.50">
    <property type="match status" value="1"/>
</dbReference>
<feature type="chain" id="PRO_5015103094" description="Ester cyclase" evidence="1">
    <location>
        <begin position="34"/>
        <end position="181"/>
    </location>
</feature>
<dbReference type="PANTHER" id="PTHR38436:SF1">
    <property type="entry name" value="ESTER CYCLASE"/>
    <property type="match status" value="1"/>
</dbReference>
<evidence type="ECO:0000256" key="1">
    <source>
        <dbReference type="SAM" id="SignalP"/>
    </source>
</evidence>
<feature type="signal peptide" evidence="1">
    <location>
        <begin position="1"/>
        <end position="33"/>
    </location>
</feature>
<organism evidence="2 3">
    <name type="scientific">Ahniella affigens</name>
    <dbReference type="NCBI Taxonomy" id="2021234"/>
    <lineage>
        <taxon>Bacteria</taxon>
        <taxon>Pseudomonadati</taxon>
        <taxon>Pseudomonadota</taxon>
        <taxon>Gammaproteobacteria</taxon>
        <taxon>Lysobacterales</taxon>
        <taxon>Rhodanobacteraceae</taxon>
        <taxon>Ahniella</taxon>
    </lineage>
</organism>
<dbReference type="AlphaFoldDB" id="A0A2P1PWP9"/>
<evidence type="ECO:0000313" key="3">
    <source>
        <dbReference type="Proteomes" id="UP000241074"/>
    </source>
</evidence>
<dbReference type="GO" id="GO:0030638">
    <property type="term" value="P:polyketide metabolic process"/>
    <property type="evidence" value="ECO:0007669"/>
    <property type="project" value="InterPro"/>
</dbReference>
<dbReference type="KEGG" id="xba:C7S18_19835"/>
<dbReference type="Proteomes" id="UP000241074">
    <property type="component" value="Chromosome"/>
</dbReference>
<keyword evidence="1" id="KW-0732">Signal</keyword>
<dbReference type="SUPFAM" id="SSF54427">
    <property type="entry name" value="NTF2-like"/>
    <property type="match status" value="1"/>
</dbReference>
<keyword evidence="3" id="KW-1185">Reference proteome</keyword>
<proteinExistence type="predicted"/>
<sequence>MKTQSRWSHTLKRMLATCLAILGIGGMPCPGSASDHILEQNKALVRQVYEQGLSRGEFKVPYTSDFIGHGGNRTFDHAAGLAEAKGFRTAFPDLEARVDLILAEGDLVSARWTATGTNTGAAMGIPATGKRVQISGTAVFRIQDGAIAEEWTSGDNLGLMRQLGLLPAALTTPSPKEAAQR</sequence>
<gene>
    <name evidence="2" type="ORF">C7S18_19835</name>
</gene>
<dbReference type="EMBL" id="CP027860">
    <property type="protein sequence ID" value="AVP99278.1"/>
    <property type="molecule type" value="Genomic_DNA"/>
</dbReference>
<dbReference type="PANTHER" id="PTHR38436">
    <property type="entry name" value="POLYKETIDE CYCLASE SNOAL-LIKE DOMAIN"/>
    <property type="match status" value="1"/>
</dbReference>
<evidence type="ECO:0000313" key="2">
    <source>
        <dbReference type="EMBL" id="AVP99278.1"/>
    </source>
</evidence>